<feature type="transmembrane region" description="Helical" evidence="1">
    <location>
        <begin position="75"/>
        <end position="97"/>
    </location>
</feature>
<keyword evidence="1" id="KW-1133">Transmembrane helix</keyword>
<keyword evidence="1" id="KW-0472">Membrane</keyword>
<organism evidence="2 3">
    <name type="scientific">Thermomonospora cellulosilytica</name>
    <dbReference type="NCBI Taxonomy" id="1411118"/>
    <lineage>
        <taxon>Bacteria</taxon>
        <taxon>Bacillati</taxon>
        <taxon>Actinomycetota</taxon>
        <taxon>Actinomycetes</taxon>
        <taxon>Streptosporangiales</taxon>
        <taxon>Thermomonosporaceae</taxon>
        <taxon>Thermomonospora</taxon>
    </lineage>
</organism>
<keyword evidence="3" id="KW-1185">Reference proteome</keyword>
<gene>
    <name evidence="2" type="ORF">HNR21_006615</name>
</gene>
<dbReference type="RefSeq" id="WP_182708199.1">
    <property type="nucleotide sequence ID" value="NZ_JACJII010000001.1"/>
</dbReference>
<sequence>MSRRPLGPRPGIGYGHLVSTTPGAFVTKREWIIHPIPVERPEQGRLDRKVECATCGRELSMRVSSLEAARRRRQIWQVLAASGAAVAVLCGLLALVAGDGPGAALSLLGAAVGAVFALNVFMRSRLEDGVVMRRPTLTRMHGHMLRWPPQN</sequence>
<evidence type="ECO:0000313" key="2">
    <source>
        <dbReference type="EMBL" id="MBA9007733.1"/>
    </source>
</evidence>
<keyword evidence="1" id="KW-0812">Transmembrane</keyword>
<protein>
    <submittedName>
        <fullName evidence="2">Uncharacterized protein</fullName>
    </submittedName>
</protein>
<dbReference type="AlphaFoldDB" id="A0A7W3N551"/>
<dbReference type="Proteomes" id="UP000539313">
    <property type="component" value="Unassembled WGS sequence"/>
</dbReference>
<proteinExistence type="predicted"/>
<accession>A0A7W3N551</accession>
<feature type="transmembrane region" description="Helical" evidence="1">
    <location>
        <begin position="103"/>
        <end position="122"/>
    </location>
</feature>
<evidence type="ECO:0000313" key="3">
    <source>
        <dbReference type="Proteomes" id="UP000539313"/>
    </source>
</evidence>
<reference evidence="2 3" key="1">
    <citation type="submission" date="2020-08" db="EMBL/GenBank/DDBJ databases">
        <title>Sequencing the genomes of 1000 actinobacteria strains.</title>
        <authorList>
            <person name="Klenk H.-P."/>
        </authorList>
    </citation>
    <scope>NUCLEOTIDE SEQUENCE [LARGE SCALE GENOMIC DNA]</scope>
    <source>
        <strain evidence="2 3">DSM 45823</strain>
    </source>
</reference>
<name>A0A7W3N551_9ACTN</name>
<evidence type="ECO:0000256" key="1">
    <source>
        <dbReference type="SAM" id="Phobius"/>
    </source>
</evidence>
<comment type="caution">
    <text evidence="2">The sequence shown here is derived from an EMBL/GenBank/DDBJ whole genome shotgun (WGS) entry which is preliminary data.</text>
</comment>
<dbReference type="EMBL" id="JACJII010000001">
    <property type="protein sequence ID" value="MBA9007733.1"/>
    <property type="molecule type" value="Genomic_DNA"/>
</dbReference>